<dbReference type="EMBL" id="VSWD01000003">
    <property type="protein sequence ID" value="KAK3106270.1"/>
    <property type="molecule type" value="Genomic_DNA"/>
</dbReference>
<dbReference type="SUPFAM" id="SSF101898">
    <property type="entry name" value="NHL repeat"/>
    <property type="match status" value="1"/>
</dbReference>
<comment type="caution">
    <text evidence="1">The sequence shown here is derived from an EMBL/GenBank/DDBJ whole genome shotgun (WGS) entry which is preliminary data.</text>
</comment>
<proteinExistence type="predicted"/>
<reference evidence="1" key="1">
    <citation type="submission" date="2019-08" db="EMBL/GenBank/DDBJ databases">
        <title>The improved chromosome-level genome for the pearl oyster Pinctada fucata martensii using PacBio sequencing and Hi-C.</title>
        <authorList>
            <person name="Zheng Z."/>
        </authorList>
    </citation>
    <scope>NUCLEOTIDE SEQUENCE</scope>
    <source>
        <strain evidence="1">ZZ-2019</strain>
        <tissue evidence="1">Adductor muscle</tissue>
    </source>
</reference>
<accession>A0AA88YIM4</accession>
<dbReference type="Gene3D" id="2.120.10.30">
    <property type="entry name" value="TolB, C-terminal domain"/>
    <property type="match status" value="1"/>
</dbReference>
<name>A0AA88YIM4_PINIB</name>
<evidence type="ECO:0000313" key="2">
    <source>
        <dbReference type="Proteomes" id="UP001186944"/>
    </source>
</evidence>
<keyword evidence="2" id="KW-1185">Reference proteome</keyword>
<gene>
    <name evidence="1" type="ORF">FSP39_016449</name>
</gene>
<protein>
    <submittedName>
        <fullName evidence="1">Uncharacterized protein</fullName>
    </submittedName>
</protein>
<evidence type="ECO:0000313" key="1">
    <source>
        <dbReference type="EMBL" id="KAK3106270.1"/>
    </source>
</evidence>
<organism evidence="1 2">
    <name type="scientific">Pinctada imbricata</name>
    <name type="common">Atlantic pearl-oyster</name>
    <name type="synonym">Pinctada martensii</name>
    <dbReference type="NCBI Taxonomy" id="66713"/>
    <lineage>
        <taxon>Eukaryota</taxon>
        <taxon>Metazoa</taxon>
        <taxon>Spiralia</taxon>
        <taxon>Lophotrochozoa</taxon>
        <taxon>Mollusca</taxon>
        <taxon>Bivalvia</taxon>
        <taxon>Autobranchia</taxon>
        <taxon>Pteriomorphia</taxon>
        <taxon>Pterioida</taxon>
        <taxon>Pterioidea</taxon>
        <taxon>Pteriidae</taxon>
        <taxon>Pinctada</taxon>
    </lineage>
</organism>
<dbReference type="AlphaFoldDB" id="A0AA88YIM4"/>
<dbReference type="InterPro" id="IPR011042">
    <property type="entry name" value="6-blade_b-propeller_TolB-like"/>
</dbReference>
<sequence length="202" mass="22875">IRLFTPPGKESNICSTHPLHPTGICKTQKGGILVCLADCSSQVMASTRTGEVHHINTSGRILHIYNQTGEKEKYIFKHPQRIAENRNTDLCVVDLLDKNWRSRLVVVSSTSSIRFTYYGQPKLKEEFRSYDVCCDEAGRILVTDLLNHAIHLLREDGHFLQYVLTEESPIFKPTCIGLHGDTLWVGGAKSVVRVYQYSDKEN</sequence>
<dbReference type="Proteomes" id="UP001186944">
    <property type="component" value="Unassembled WGS sequence"/>
</dbReference>
<feature type="non-terminal residue" evidence="1">
    <location>
        <position position="1"/>
    </location>
</feature>